<evidence type="ECO:0000256" key="3">
    <source>
        <dbReference type="SAM" id="Phobius"/>
    </source>
</evidence>
<feature type="domain" description="DDE Tnp4" evidence="4">
    <location>
        <begin position="22"/>
        <end position="106"/>
    </location>
</feature>
<dbReference type="GO" id="GO:0046872">
    <property type="term" value="F:metal ion binding"/>
    <property type="evidence" value="ECO:0007669"/>
    <property type="project" value="UniProtKB-KW"/>
</dbReference>
<dbReference type="AlphaFoldDB" id="W4G4E4"/>
<dbReference type="OrthoDB" id="71298at2759"/>
<evidence type="ECO:0000259" key="4">
    <source>
        <dbReference type="Pfam" id="PF13359"/>
    </source>
</evidence>
<evidence type="ECO:0000313" key="5">
    <source>
        <dbReference type="EMBL" id="ETV74557.1"/>
    </source>
</evidence>
<name>W4G4E4_APHAT</name>
<keyword evidence="3" id="KW-1133">Transmembrane helix</keyword>
<gene>
    <name evidence="5" type="ORF">H257_10706</name>
</gene>
<proteinExistence type="predicted"/>
<dbReference type="InterPro" id="IPR027806">
    <property type="entry name" value="HARBI1_dom"/>
</dbReference>
<organism evidence="5">
    <name type="scientific">Aphanomyces astaci</name>
    <name type="common">Crayfish plague agent</name>
    <dbReference type="NCBI Taxonomy" id="112090"/>
    <lineage>
        <taxon>Eukaryota</taxon>
        <taxon>Sar</taxon>
        <taxon>Stramenopiles</taxon>
        <taxon>Oomycota</taxon>
        <taxon>Saprolegniomycetes</taxon>
        <taxon>Saprolegniales</taxon>
        <taxon>Verrucalvaceae</taxon>
        <taxon>Aphanomyces</taxon>
    </lineage>
</organism>
<keyword evidence="3" id="KW-0812">Transmembrane</keyword>
<evidence type="ECO:0000256" key="2">
    <source>
        <dbReference type="ARBA" id="ARBA00022723"/>
    </source>
</evidence>
<evidence type="ECO:0000256" key="1">
    <source>
        <dbReference type="ARBA" id="ARBA00001968"/>
    </source>
</evidence>
<accession>W4G4E4</accession>
<dbReference type="Pfam" id="PF13359">
    <property type="entry name" value="DDE_Tnp_4"/>
    <property type="match status" value="1"/>
</dbReference>
<sequence>MASLYVFTRQYSSQFRADGTGLYDGRVVYGDPAYGCNQFLICPFPLNGTHKRQRRFNSQMSKVREAVEWNFGRLKILWPFVVDSKKMQVGRTLVGKLFYVSALLTNCHCCMQPMGNQISIYQKFLRLFVEGEITFMLFTVTLILSPCTFFFKHIFLFEPVFEK</sequence>
<keyword evidence="3" id="KW-0472">Membrane</keyword>
<feature type="transmembrane region" description="Helical" evidence="3">
    <location>
        <begin position="133"/>
        <end position="155"/>
    </location>
</feature>
<dbReference type="VEuPathDB" id="FungiDB:H257_10706"/>
<keyword evidence="2" id="KW-0479">Metal-binding</keyword>
<dbReference type="RefSeq" id="XP_009835644.1">
    <property type="nucleotide sequence ID" value="XM_009837342.1"/>
</dbReference>
<comment type="cofactor">
    <cofactor evidence="1">
        <name>a divalent metal cation</name>
        <dbReference type="ChEBI" id="CHEBI:60240"/>
    </cofactor>
</comment>
<reference evidence="5" key="1">
    <citation type="submission" date="2013-12" db="EMBL/GenBank/DDBJ databases">
        <title>The Genome Sequence of Aphanomyces astaci APO3.</title>
        <authorList>
            <consortium name="The Broad Institute Genomics Platform"/>
            <person name="Russ C."/>
            <person name="Tyler B."/>
            <person name="van West P."/>
            <person name="Dieguez-Uribeondo J."/>
            <person name="Young S.K."/>
            <person name="Zeng Q."/>
            <person name="Gargeya S."/>
            <person name="Fitzgerald M."/>
            <person name="Abouelleil A."/>
            <person name="Alvarado L."/>
            <person name="Chapman S.B."/>
            <person name="Gainer-Dewar J."/>
            <person name="Goldberg J."/>
            <person name="Griggs A."/>
            <person name="Gujja S."/>
            <person name="Hansen M."/>
            <person name="Howarth C."/>
            <person name="Imamovic A."/>
            <person name="Ireland A."/>
            <person name="Larimer J."/>
            <person name="McCowan C."/>
            <person name="Murphy C."/>
            <person name="Pearson M."/>
            <person name="Poon T.W."/>
            <person name="Priest M."/>
            <person name="Roberts A."/>
            <person name="Saif S."/>
            <person name="Shea T."/>
            <person name="Sykes S."/>
            <person name="Wortman J."/>
            <person name="Nusbaum C."/>
            <person name="Birren B."/>
        </authorList>
    </citation>
    <scope>NUCLEOTIDE SEQUENCE [LARGE SCALE GENOMIC DNA]</scope>
    <source>
        <strain evidence="5">APO3</strain>
    </source>
</reference>
<protein>
    <recommendedName>
        <fullName evidence="4">DDE Tnp4 domain-containing protein</fullName>
    </recommendedName>
</protein>
<dbReference type="GeneID" id="20812702"/>
<dbReference type="EMBL" id="KI913143">
    <property type="protein sequence ID" value="ETV74557.1"/>
    <property type="molecule type" value="Genomic_DNA"/>
</dbReference>